<name>A0A175VU58_9PEZI</name>
<proteinExistence type="predicted"/>
<organism evidence="1 2">
    <name type="scientific">Madurella mycetomatis</name>
    <dbReference type="NCBI Taxonomy" id="100816"/>
    <lineage>
        <taxon>Eukaryota</taxon>
        <taxon>Fungi</taxon>
        <taxon>Dikarya</taxon>
        <taxon>Ascomycota</taxon>
        <taxon>Pezizomycotina</taxon>
        <taxon>Sordariomycetes</taxon>
        <taxon>Sordariomycetidae</taxon>
        <taxon>Sordariales</taxon>
        <taxon>Sordariales incertae sedis</taxon>
        <taxon>Madurella</taxon>
    </lineage>
</organism>
<accession>A0A175VU58</accession>
<protein>
    <submittedName>
        <fullName evidence="1">Uncharacterized protein</fullName>
    </submittedName>
</protein>
<dbReference type="VEuPathDB" id="FungiDB:MMYC01_208871"/>
<dbReference type="Proteomes" id="UP000078237">
    <property type="component" value="Unassembled WGS sequence"/>
</dbReference>
<keyword evidence="2" id="KW-1185">Reference proteome</keyword>
<dbReference type="EMBL" id="LCTW02000340">
    <property type="protein sequence ID" value="KXX74560.1"/>
    <property type="molecule type" value="Genomic_DNA"/>
</dbReference>
<evidence type="ECO:0000313" key="2">
    <source>
        <dbReference type="Proteomes" id="UP000078237"/>
    </source>
</evidence>
<gene>
    <name evidence="1" type="ORF">MMYC01_208871</name>
</gene>
<comment type="caution">
    <text evidence="1">The sequence shown here is derived from an EMBL/GenBank/DDBJ whole genome shotgun (WGS) entry which is preliminary data.</text>
</comment>
<reference evidence="1 2" key="1">
    <citation type="journal article" date="2016" name="Genome Announc.">
        <title>Genome Sequence of Madurella mycetomatis mm55, Isolated from a Human Mycetoma Case in Sudan.</title>
        <authorList>
            <person name="Smit S."/>
            <person name="Derks M.F."/>
            <person name="Bervoets S."/>
            <person name="Fahal A."/>
            <person name="van Leeuwen W."/>
            <person name="van Belkum A."/>
            <person name="van de Sande W.W."/>
        </authorList>
    </citation>
    <scope>NUCLEOTIDE SEQUENCE [LARGE SCALE GENOMIC DNA]</scope>
    <source>
        <strain evidence="2">mm55</strain>
    </source>
</reference>
<dbReference type="AlphaFoldDB" id="A0A175VU58"/>
<evidence type="ECO:0000313" key="1">
    <source>
        <dbReference type="EMBL" id="KXX74560.1"/>
    </source>
</evidence>
<sequence length="422" mass="44234">MWIAALGLNEGACHPTAVPSTVTETSAANASTDSASSFLGNNLDGLVAPRPANYDRVAISPVIRNSKTPDKNTECGSSEDVKEMMPVTKSVTPQFCEIQDAGQHDLGPSDTNLARDEMFRRIAAMHSIRTARPNGEQAMIGVDGQCILVTNGSGPWEEATNPTTTFNVDHPGEQVQPAATEGLLGERKKVADRAEKQAAPVAWDATCDVEEGQKSANPSTTSSATAAISSYQKNEPANILRASLTRLLTGNLEADAANIIQVLLKAVELVVKERTREVSPGSSSAPITPVGDAAATAHSLDCVSATGGGAKASVTPMDNDRAPIGPRNVLEAIAGHSRVNSFDIKMESMTMRDSTPSRTPGIGRLAGELLPVEKENEGLVAAHEETPISNGLADSSGPPRGCSLASGDGFFARARIPWFGRD</sequence>